<accession>A0A1I0Q5I0</accession>
<comment type="similarity">
    <text evidence="1">Belongs to the class I-like SAM-binding methyltransferase superfamily. RsmB/NOP family.</text>
</comment>
<dbReference type="EMBL" id="FOJI01000007">
    <property type="protein sequence ID" value="SEW22204.1"/>
    <property type="molecule type" value="Genomic_DNA"/>
</dbReference>
<dbReference type="STRING" id="99656.SAMN05421659_1077"/>
<feature type="active site" description="Nucleophile" evidence="1">
    <location>
        <position position="66"/>
    </location>
</feature>
<name>A0A1I0Q5I0_9FIRM</name>
<evidence type="ECO:0000259" key="2">
    <source>
        <dbReference type="PROSITE" id="PS51686"/>
    </source>
</evidence>
<dbReference type="InterPro" id="IPR001678">
    <property type="entry name" value="MeTrfase_RsmB-F_NOP2_dom"/>
</dbReference>
<reference evidence="3 4" key="1">
    <citation type="submission" date="2016-10" db="EMBL/GenBank/DDBJ databases">
        <authorList>
            <person name="de Groot N.N."/>
        </authorList>
    </citation>
    <scope>NUCLEOTIDE SEQUENCE [LARGE SCALE GENOMIC DNA]</scope>
    <source>
        <strain evidence="3 4">DSM 9179</strain>
    </source>
</reference>
<organism evidence="3 4">
    <name type="scientific">[Clostridium] fimetarium</name>
    <dbReference type="NCBI Taxonomy" id="99656"/>
    <lineage>
        <taxon>Bacteria</taxon>
        <taxon>Bacillati</taxon>
        <taxon>Bacillota</taxon>
        <taxon>Clostridia</taxon>
        <taxon>Lachnospirales</taxon>
        <taxon>Lachnospiraceae</taxon>
    </lineage>
</organism>
<gene>
    <name evidence="3" type="ORF">SAMN05421659_1077</name>
</gene>
<keyword evidence="1" id="KW-0949">S-adenosyl-L-methionine</keyword>
<keyword evidence="1" id="KW-0694">RNA-binding</keyword>
<protein>
    <recommendedName>
        <fullName evidence="2">SAM-dependent MTase RsmB/NOP-type domain-containing protein</fullName>
    </recommendedName>
</protein>
<feature type="binding site" evidence="1">
    <location>
        <position position="13"/>
    </location>
    <ligand>
        <name>S-adenosyl-L-methionine</name>
        <dbReference type="ChEBI" id="CHEBI:59789"/>
    </ligand>
</feature>
<dbReference type="OrthoDB" id="3078708at2"/>
<keyword evidence="4" id="KW-1185">Reference proteome</keyword>
<keyword evidence="1" id="KW-0489">Methyltransferase</keyword>
<feature type="domain" description="SAM-dependent MTase RsmB/NOP-type" evidence="2">
    <location>
        <begin position="1"/>
        <end position="77"/>
    </location>
</feature>
<evidence type="ECO:0000256" key="1">
    <source>
        <dbReference type="PROSITE-ProRule" id="PRU01023"/>
    </source>
</evidence>
<dbReference type="GO" id="GO:0008168">
    <property type="term" value="F:methyltransferase activity"/>
    <property type="evidence" value="ECO:0007669"/>
    <property type="project" value="UniProtKB-KW"/>
</dbReference>
<dbReference type="Proteomes" id="UP000199701">
    <property type="component" value="Unassembled WGS sequence"/>
</dbReference>
<sequence length="77" mass="8962">MEENKVLIQDLIDAGCPQEVIEAFTNCTGDNDYKRKLQILSKQRRTLVNDIHEIQKKVDCLDYLICSIKTEHNEKVI</sequence>
<proteinExistence type="inferred from homology"/>
<keyword evidence="1" id="KW-0808">Transferase</keyword>
<dbReference type="GO" id="GO:0003723">
    <property type="term" value="F:RNA binding"/>
    <property type="evidence" value="ECO:0007669"/>
    <property type="project" value="UniProtKB-UniRule"/>
</dbReference>
<dbReference type="GO" id="GO:0032259">
    <property type="term" value="P:methylation"/>
    <property type="evidence" value="ECO:0007669"/>
    <property type="project" value="UniProtKB-KW"/>
</dbReference>
<dbReference type="RefSeq" id="WP_092453512.1">
    <property type="nucleotide sequence ID" value="NZ_FOJI01000007.1"/>
</dbReference>
<evidence type="ECO:0000313" key="4">
    <source>
        <dbReference type="Proteomes" id="UP000199701"/>
    </source>
</evidence>
<dbReference type="AlphaFoldDB" id="A0A1I0Q5I0"/>
<dbReference type="PROSITE" id="PS51686">
    <property type="entry name" value="SAM_MT_RSMB_NOP"/>
    <property type="match status" value="1"/>
</dbReference>
<evidence type="ECO:0000313" key="3">
    <source>
        <dbReference type="EMBL" id="SEW22204.1"/>
    </source>
</evidence>
<comment type="caution">
    <text evidence="1">Lacks conserved residue(s) required for the propagation of feature annotation.</text>
</comment>